<comment type="subcellular location">
    <subcellularLocation>
        <location evidence="1">Cell outer membrane</location>
    </subcellularLocation>
</comment>
<protein>
    <recommendedName>
        <fullName evidence="7">TonB-dependent receptor-like beta-barrel domain-containing protein</fullName>
    </recommendedName>
</protein>
<keyword evidence="4" id="KW-0732">Signal</keyword>
<reference evidence="5 6" key="1">
    <citation type="submission" date="2012-01" db="EMBL/GenBank/DDBJ databases">
        <title>The Genome Sequence of Odoribacter laneus YIT 12061.</title>
        <authorList>
            <consortium name="The Broad Institute Genome Sequencing Platform"/>
            <person name="Earl A."/>
            <person name="Ward D."/>
            <person name="Feldgarden M."/>
            <person name="Gevers D."/>
            <person name="Morotomi M."/>
            <person name="Young S.K."/>
            <person name="Zeng Q."/>
            <person name="Gargeya S."/>
            <person name="Fitzgerald M."/>
            <person name="Haas B."/>
            <person name="Abouelleil A."/>
            <person name="Alvarado L."/>
            <person name="Arachchi H.M."/>
            <person name="Berlin A."/>
            <person name="Chapman S.B."/>
            <person name="Gearin G."/>
            <person name="Goldberg J."/>
            <person name="Griggs A."/>
            <person name="Gujja S."/>
            <person name="Hansen M."/>
            <person name="Heiman D."/>
            <person name="Howarth C."/>
            <person name="Larimer J."/>
            <person name="Lui A."/>
            <person name="MacDonald P.J.P."/>
            <person name="McCowen C."/>
            <person name="Montmayeur A."/>
            <person name="Murphy C."/>
            <person name="Neiman D."/>
            <person name="Pearson M."/>
            <person name="Priest M."/>
            <person name="Roberts A."/>
            <person name="Saif S."/>
            <person name="Shea T."/>
            <person name="Sisk P."/>
            <person name="Stolte C."/>
            <person name="Sykes S."/>
            <person name="Wortman J."/>
            <person name="Nusbaum C."/>
            <person name="Birren B."/>
        </authorList>
    </citation>
    <scope>NUCLEOTIDE SEQUENCE [LARGE SCALE GENOMIC DNA]</scope>
    <source>
        <strain evidence="5 6">YIT 12061</strain>
    </source>
</reference>
<dbReference type="Proteomes" id="UP000004892">
    <property type="component" value="Unassembled WGS sequence"/>
</dbReference>
<feature type="signal peptide" evidence="4">
    <location>
        <begin position="1"/>
        <end position="19"/>
    </location>
</feature>
<dbReference type="GO" id="GO:0009279">
    <property type="term" value="C:cell outer membrane"/>
    <property type="evidence" value="ECO:0007669"/>
    <property type="project" value="UniProtKB-SubCell"/>
</dbReference>
<dbReference type="Gene3D" id="2.40.170.20">
    <property type="entry name" value="TonB-dependent receptor, beta-barrel domain"/>
    <property type="match status" value="1"/>
</dbReference>
<evidence type="ECO:0000256" key="3">
    <source>
        <dbReference type="ARBA" id="ARBA00023237"/>
    </source>
</evidence>
<proteinExistence type="predicted"/>
<keyword evidence="3" id="KW-0998">Cell outer membrane</keyword>
<name>H1DG33_9BACT</name>
<comment type="caution">
    <text evidence="5">The sequence shown here is derived from an EMBL/GenBank/DDBJ whole genome shotgun (WGS) entry which is preliminary data.</text>
</comment>
<dbReference type="PATRIC" id="fig|742817.3.peg.1295"/>
<evidence type="ECO:0000256" key="4">
    <source>
        <dbReference type="SAM" id="SignalP"/>
    </source>
</evidence>
<dbReference type="AlphaFoldDB" id="H1DG33"/>
<dbReference type="InterPro" id="IPR008969">
    <property type="entry name" value="CarboxyPept-like_regulatory"/>
</dbReference>
<feature type="chain" id="PRO_5003549164" description="TonB-dependent receptor-like beta-barrel domain-containing protein" evidence="4">
    <location>
        <begin position="20"/>
        <end position="907"/>
    </location>
</feature>
<dbReference type="Gene3D" id="2.60.40.1120">
    <property type="entry name" value="Carboxypeptidase-like, regulatory domain"/>
    <property type="match status" value="1"/>
</dbReference>
<dbReference type="eggNOG" id="COG1629">
    <property type="taxonomic scope" value="Bacteria"/>
</dbReference>
<dbReference type="Pfam" id="PF13620">
    <property type="entry name" value="CarboxypepD_reg"/>
    <property type="match status" value="1"/>
</dbReference>
<dbReference type="STRING" id="742817.HMPREF9449_01219"/>
<dbReference type="RefSeq" id="WP_009136367.1">
    <property type="nucleotide sequence ID" value="NZ_JH594596.1"/>
</dbReference>
<evidence type="ECO:0000256" key="1">
    <source>
        <dbReference type="ARBA" id="ARBA00004442"/>
    </source>
</evidence>
<dbReference type="HOGENOM" id="CLU_316392_0_0_10"/>
<dbReference type="GeneID" id="98068802"/>
<keyword evidence="6" id="KW-1185">Reference proteome</keyword>
<evidence type="ECO:0000313" key="5">
    <source>
        <dbReference type="EMBL" id="EHP48856.1"/>
    </source>
</evidence>
<sequence length="907" mass="102990">MKQKLLFFIVFLFPFFVYAQQPAEVKGNVISSVTGKPVAGVIVTLRGQDRQTRTDSKGLFSFQKVAVGKDTLSLNAASIRPQEIPVDILAGMPTVLNDVQVVDLNAVEDMSLVGVIDEVLTDDDAESSSQEISSTVILSNDVYLNRAAYQLSPARFRVRGYDSYYEQKYINGVSFNDQLRGVFNYAAIGALNDMTRNGDVTNYNRPSAFTFGSIGGAENINMRAGNNASGTKVTLSYTNRNYYLRGMATYSTGLTDKGWAFTVSVGGRYSDRGNIEGTYYRNFSYALSVEKQWKEGRHSLSLTTFGSPVERGQQGASYQEVYDLTGNNLYNPNWGYQNGKRRNAKVVKAFDPTVILSHVWKINENTSLTSGIAFHYGRYGNTALNWYNGPDPRPDYYRYLPSYFEDTVIQEQYAALWRSKNRTFTQINWDKLYRANELNITQGNGSAIYMVEERRSDLYETSFNSTLNAVMKGNMKLFAGIGLRATTSRQFKTVDDLLGAHYVLDIDKFAEQDFSGDPEKLQNNLNHPDRKALKGDKFGYNFDLNIYSANAWVLNQYSTRKLDYYYGFKLTYTYFQRDGKMRNGRYPTTSYGKGASHSFTDIALKGGLTYKINGRHFITGNISYATEAPLPNNSYVSPRITDKTVKNLKSGSYFSADLNYVFSLPSLNGRVGVFQTNFYDQMDRISYYDGISGTFINHVVTGINRIHRGMEVGLTYKLNNHWSFDLAGTLSEYYYNNNPMGTINSENGKIDNREEKVYLRNFYVGGTPQFAGTFGLRYFIKYWFLGANINGFARNYIEVAPLRRLASNYDNVDPTVPETMEAYRSLVDQERFDDSYTIDLSIGKIFYLPGRSSINFNLSVNNLLNKENIRTGGYEQGRMDITYPNRFGSKYYYMQGINCFLNVSYKF</sequence>
<evidence type="ECO:0000256" key="2">
    <source>
        <dbReference type="ARBA" id="ARBA00023136"/>
    </source>
</evidence>
<gene>
    <name evidence="5" type="ORF">HMPREF9449_01219</name>
</gene>
<dbReference type="SUPFAM" id="SSF56935">
    <property type="entry name" value="Porins"/>
    <property type="match status" value="1"/>
</dbReference>
<accession>H1DG33</accession>
<dbReference type="SUPFAM" id="SSF49464">
    <property type="entry name" value="Carboxypeptidase regulatory domain-like"/>
    <property type="match status" value="1"/>
</dbReference>
<evidence type="ECO:0008006" key="7">
    <source>
        <dbReference type="Google" id="ProtNLM"/>
    </source>
</evidence>
<organism evidence="5 6">
    <name type="scientific">Odoribacter laneus YIT 12061</name>
    <dbReference type="NCBI Taxonomy" id="742817"/>
    <lineage>
        <taxon>Bacteria</taxon>
        <taxon>Pseudomonadati</taxon>
        <taxon>Bacteroidota</taxon>
        <taxon>Bacteroidia</taxon>
        <taxon>Bacteroidales</taxon>
        <taxon>Odoribacteraceae</taxon>
        <taxon>Odoribacter</taxon>
    </lineage>
</organism>
<dbReference type="InterPro" id="IPR036942">
    <property type="entry name" value="Beta-barrel_TonB_sf"/>
</dbReference>
<keyword evidence="2" id="KW-0472">Membrane</keyword>
<evidence type="ECO:0000313" key="6">
    <source>
        <dbReference type="Proteomes" id="UP000004892"/>
    </source>
</evidence>
<dbReference type="EMBL" id="ADMC01000017">
    <property type="protein sequence ID" value="EHP48856.1"/>
    <property type="molecule type" value="Genomic_DNA"/>
</dbReference>